<dbReference type="RefSeq" id="WP_305105524.1">
    <property type="nucleotide sequence ID" value="NZ_JAUTWS010000020.1"/>
</dbReference>
<comment type="caution">
    <text evidence="1">The sequence shown here is derived from an EMBL/GenBank/DDBJ whole genome shotgun (WGS) entry which is preliminary data.</text>
</comment>
<sequence>MPLLLALAACGPSALAVVGISLVTVPLQVGRRTYAGGNFVAAEPGRRAPPFIAESTNLEFGDYGRVPLALGWVADTPARRAALEALTRRLEAHGWRRDGSTGPWYGTRFTR</sequence>
<proteinExistence type="predicted"/>
<accession>A0ABT9E3D1</accession>
<dbReference type="EMBL" id="JAUTWS010000020">
    <property type="protein sequence ID" value="MDO9710663.1"/>
    <property type="molecule type" value="Genomic_DNA"/>
</dbReference>
<gene>
    <name evidence="1" type="ORF">Q7A36_20090</name>
</gene>
<protein>
    <submittedName>
        <fullName evidence="1">Uncharacterized protein</fullName>
    </submittedName>
</protein>
<evidence type="ECO:0000313" key="1">
    <source>
        <dbReference type="EMBL" id="MDO9710663.1"/>
    </source>
</evidence>
<dbReference type="Proteomes" id="UP001243009">
    <property type="component" value="Unassembled WGS sequence"/>
</dbReference>
<name>A0ABT9E3D1_9PROT</name>
<evidence type="ECO:0000313" key="2">
    <source>
        <dbReference type="Proteomes" id="UP001243009"/>
    </source>
</evidence>
<keyword evidence="2" id="KW-1185">Reference proteome</keyword>
<reference evidence="1 2" key="1">
    <citation type="submission" date="2023-08" db="EMBL/GenBank/DDBJ databases">
        <title>The draft genome sequence of Paracraurococcus sp. LOR1-02.</title>
        <authorList>
            <person name="Kingkaew E."/>
            <person name="Tanasupawat S."/>
        </authorList>
    </citation>
    <scope>NUCLEOTIDE SEQUENCE [LARGE SCALE GENOMIC DNA]</scope>
    <source>
        <strain evidence="1 2">LOR1-02</strain>
    </source>
</reference>
<organism evidence="1 2">
    <name type="scientific">Paracraurococcus lichenis</name>
    <dbReference type="NCBI Taxonomy" id="3064888"/>
    <lineage>
        <taxon>Bacteria</taxon>
        <taxon>Pseudomonadati</taxon>
        <taxon>Pseudomonadota</taxon>
        <taxon>Alphaproteobacteria</taxon>
        <taxon>Acetobacterales</taxon>
        <taxon>Roseomonadaceae</taxon>
        <taxon>Paracraurococcus</taxon>
    </lineage>
</organism>